<name>A0A7W4XWM1_KINRA</name>
<dbReference type="AlphaFoldDB" id="A0A7W4XWM1"/>
<feature type="domain" description="DUF4037" evidence="1">
    <location>
        <begin position="84"/>
        <end position="182"/>
    </location>
</feature>
<evidence type="ECO:0000313" key="2">
    <source>
        <dbReference type="EMBL" id="MBB2900349.1"/>
    </source>
</evidence>
<evidence type="ECO:0000313" key="3">
    <source>
        <dbReference type="Proteomes" id="UP000533269"/>
    </source>
</evidence>
<dbReference type="Pfam" id="PF13228">
    <property type="entry name" value="DUF4037"/>
    <property type="match status" value="1"/>
</dbReference>
<organism evidence="2 3">
    <name type="scientific">Kineococcus radiotolerans</name>
    <dbReference type="NCBI Taxonomy" id="131568"/>
    <lineage>
        <taxon>Bacteria</taxon>
        <taxon>Bacillati</taxon>
        <taxon>Actinomycetota</taxon>
        <taxon>Actinomycetes</taxon>
        <taxon>Kineosporiales</taxon>
        <taxon>Kineosporiaceae</taxon>
        <taxon>Kineococcus</taxon>
    </lineage>
</organism>
<dbReference type="InterPro" id="IPR025117">
    <property type="entry name" value="DUF4037"/>
</dbReference>
<evidence type="ECO:0000259" key="1">
    <source>
        <dbReference type="Pfam" id="PF13228"/>
    </source>
</evidence>
<gene>
    <name evidence="2" type="ORF">FHR75_001137</name>
</gene>
<accession>A0A7W4XWM1</accession>
<dbReference type="EMBL" id="JACHVY010000001">
    <property type="protein sequence ID" value="MBB2900349.1"/>
    <property type="molecule type" value="Genomic_DNA"/>
</dbReference>
<sequence>MLGLDDEVSTDHDWGLRLTVLADAPGAGEFLEARLPVAFAGHPVRFATTWDPVVRHRVEVATVEEFVVQRLGVGPDAPWSVTDWLGFTGQSVLELVAGPVFADDEGRWARLRGRLAHHPDDLRRYLLACGWRQLEQELPFVGRAGSRGDDLGSRVVAARLVDVAVRLGLLLDRAWAPYPKWTGTVFARSPSGRVAGHLAACLAAGDWREREAALCAALEGLRARQREVGLPVPGTATAPFHDRPFRGVPQAAATVLLAGVTDPAVRALPVGAGSVEQWVGAVDVLVHPDLRRAVTAALHGPGW</sequence>
<proteinExistence type="predicted"/>
<dbReference type="RefSeq" id="WP_221183063.1">
    <property type="nucleotide sequence ID" value="NZ_JACHVY010000001.1"/>
</dbReference>
<dbReference type="Proteomes" id="UP000533269">
    <property type="component" value="Unassembled WGS sequence"/>
</dbReference>
<protein>
    <recommendedName>
        <fullName evidence="1">DUF4037 domain-containing protein</fullName>
    </recommendedName>
</protein>
<reference evidence="2 3" key="2">
    <citation type="submission" date="2020-08" db="EMBL/GenBank/DDBJ databases">
        <authorList>
            <person name="Partida-Martinez L."/>
            <person name="Huntemann M."/>
            <person name="Clum A."/>
            <person name="Wang J."/>
            <person name="Palaniappan K."/>
            <person name="Ritter S."/>
            <person name="Chen I.-M."/>
            <person name="Stamatis D."/>
            <person name="Reddy T."/>
            <person name="O'Malley R."/>
            <person name="Daum C."/>
            <person name="Shapiro N."/>
            <person name="Ivanova N."/>
            <person name="Kyrpides N."/>
            <person name="Woyke T."/>
        </authorList>
    </citation>
    <scope>NUCLEOTIDE SEQUENCE [LARGE SCALE GENOMIC DNA]</scope>
    <source>
        <strain evidence="2 3">AS2.23</strain>
    </source>
</reference>
<reference evidence="2 3" key="1">
    <citation type="submission" date="2020-08" db="EMBL/GenBank/DDBJ databases">
        <title>The Agave Microbiome: Exploring the role of microbial communities in plant adaptations to desert environments.</title>
        <authorList>
            <person name="Partida-Martinez L.P."/>
        </authorList>
    </citation>
    <scope>NUCLEOTIDE SEQUENCE [LARGE SCALE GENOMIC DNA]</scope>
    <source>
        <strain evidence="2 3">AS2.23</strain>
    </source>
</reference>
<comment type="caution">
    <text evidence="2">The sequence shown here is derived from an EMBL/GenBank/DDBJ whole genome shotgun (WGS) entry which is preliminary data.</text>
</comment>